<dbReference type="GO" id="GO:0005886">
    <property type="term" value="C:plasma membrane"/>
    <property type="evidence" value="ECO:0007669"/>
    <property type="project" value="UniProtKB-SubCell"/>
</dbReference>
<dbReference type="eggNOG" id="ENOG502S2CW">
    <property type="taxonomic scope" value="Eukaryota"/>
</dbReference>
<comment type="cofactor">
    <cofactor evidence="1">
        <name>Co(2+)</name>
        <dbReference type="ChEBI" id="CHEBI:48828"/>
    </cofactor>
</comment>
<evidence type="ECO:0000313" key="16">
    <source>
        <dbReference type="EMBL" id="EAU85066.2"/>
    </source>
</evidence>
<reference evidence="16 17" key="1">
    <citation type="journal article" date="2010" name="Proc. Natl. Acad. Sci. U.S.A.">
        <title>Insights into evolution of multicellular fungi from the assembled chromosomes of the mushroom Coprinopsis cinerea (Coprinus cinereus).</title>
        <authorList>
            <person name="Stajich J.E."/>
            <person name="Wilke S.K."/>
            <person name="Ahren D."/>
            <person name="Au C.H."/>
            <person name="Birren B.W."/>
            <person name="Borodovsky M."/>
            <person name="Burns C."/>
            <person name="Canback B."/>
            <person name="Casselton L.A."/>
            <person name="Cheng C.K."/>
            <person name="Deng J."/>
            <person name="Dietrich F.S."/>
            <person name="Fargo D.C."/>
            <person name="Farman M.L."/>
            <person name="Gathman A.C."/>
            <person name="Goldberg J."/>
            <person name="Guigo R."/>
            <person name="Hoegger P.J."/>
            <person name="Hooker J.B."/>
            <person name="Huggins A."/>
            <person name="James T.Y."/>
            <person name="Kamada T."/>
            <person name="Kilaru S."/>
            <person name="Kodira C."/>
            <person name="Kues U."/>
            <person name="Kupfer D."/>
            <person name="Kwan H.S."/>
            <person name="Lomsadze A."/>
            <person name="Li W."/>
            <person name="Lilly W.W."/>
            <person name="Ma L.J."/>
            <person name="Mackey A.J."/>
            <person name="Manning G."/>
            <person name="Martin F."/>
            <person name="Muraguchi H."/>
            <person name="Natvig D.O."/>
            <person name="Palmerini H."/>
            <person name="Ramesh M.A."/>
            <person name="Rehmeyer C.J."/>
            <person name="Roe B.A."/>
            <person name="Shenoy N."/>
            <person name="Stanke M."/>
            <person name="Ter-Hovhannisyan V."/>
            <person name="Tunlid A."/>
            <person name="Velagapudi R."/>
            <person name="Vision T.J."/>
            <person name="Zeng Q."/>
            <person name="Zolan M.E."/>
            <person name="Pukkila P.J."/>
        </authorList>
    </citation>
    <scope>NUCLEOTIDE SEQUENCE [LARGE SCALE GENOMIC DNA]</scope>
    <source>
        <strain evidence="17">Okayama-7 / 130 / ATCC MYA-4618 / FGSC 9003</strain>
    </source>
</reference>
<dbReference type="OrthoDB" id="2125469at2759"/>
<dbReference type="SUPFAM" id="SSF88713">
    <property type="entry name" value="Glycoside hydrolase/deacetylase"/>
    <property type="match status" value="1"/>
</dbReference>
<dbReference type="AlphaFoldDB" id="A8NW76"/>
<dbReference type="Proteomes" id="UP000001861">
    <property type="component" value="Unassembled WGS sequence"/>
</dbReference>
<dbReference type="GeneID" id="6013401"/>
<evidence type="ECO:0000256" key="13">
    <source>
        <dbReference type="SAM" id="Phobius"/>
    </source>
</evidence>
<keyword evidence="3" id="KW-1003">Cell membrane</keyword>
<evidence type="ECO:0000256" key="10">
    <source>
        <dbReference type="ARBA" id="ARBA00023288"/>
    </source>
</evidence>
<sequence>MANYSFLTFFSFLSVLLASSSLLANASPISGLDLGLPEDCEAQVLTKCTVPNTVALTFDDGPYVYLKQVLDTLNEEGIKGTFFFSASFLFCLWFCVLTVVDSSVPPRTHSRWMYSLAEHLPTPLLDPQPTRPPFTNAPHLSNQRASPPYTLTSPRLTSPLRTDGNNFACIYSEEIVPAVKYAFETGHEIASHTWGHKNLSTLSWDEIHHEMFLVERALEKIVGVTPALMRPPFGEHNLLVRQASKLRGQTIVNWDFDSEDARAASVEEQKALYDEVVARRPESILSLQHEVHESSVYVPSRFVFVGLGCADSVLSVAFVASSCVDSRSCLFVPGRLPFLQLPLDIHNRSSPYSTAPHHTRPLLDTPDTQTPNRDKQLRSPPLRDQSPQRSRLQLCHCL</sequence>
<evidence type="ECO:0000256" key="5">
    <source>
        <dbReference type="ARBA" id="ARBA00022723"/>
    </source>
</evidence>
<feature type="compositionally biased region" description="Polar residues" evidence="12">
    <location>
        <begin position="138"/>
        <end position="155"/>
    </location>
</feature>
<evidence type="ECO:0000259" key="15">
    <source>
        <dbReference type="PROSITE" id="PS51677"/>
    </source>
</evidence>
<keyword evidence="9" id="KW-0119">Carbohydrate metabolism</keyword>
<dbReference type="RefSeq" id="XP_001836849.2">
    <property type="nucleotide sequence ID" value="XM_001836797.2"/>
</dbReference>
<accession>A8NW76</accession>
<feature type="region of interest" description="Disordered" evidence="12">
    <location>
        <begin position="350"/>
        <end position="390"/>
    </location>
</feature>
<evidence type="ECO:0000256" key="7">
    <source>
        <dbReference type="ARBA" id="ARBA00022801"/>
    </source>
</evidence>
<dbReference type="GO" id="GO:0071555">
    <property type="term" value="P:cell wall organization"/>
    <property type="evidence" value="ECO:0007669"/>
    <property type="project" value="UniProtKB-KW"/>
</dbReference>
<keyword evidence="8 13" id="KW-0472">Membrane</keyword>
<dbReference type="HOGENOM" id="CLU_692639_0_0_1"/>
<dbReference type="GO" id="GO:0016810">
    <property type="term" value="F:hydrolase activity, acting on carbon-nitrogen (but not peptide) bonds"/>
    <property type="evidence" value="ECO:0007669"/>
    <property type="project" value="InterPro"/>
</dbReference>
<evidence type="ECO:0000256" key="2">
    <source>
        <dbReference type="ARBA" id="ARBA00004609"/>
    </source>
</evidence>
<keyword evidence="5" id="KW-0479">Metal-binding</keyword>
<dbReference type="VEuPathDB" id="FungiDB:CC1G_04162"/>
<dbReference type="Pfam" id="PF01522">
    <property type="entry name" value="Polysacc_deac_1"/>
    <property type="match status" value="2"/>
</dbReference>
<dbReference type="GO" id="GO:0046872">
    <property type="term" value="F:metal ion binding"/>
    <property type="evidence" value="ECO:0007669"/>
    <property type="project" value="UniProtKB-KW"/>
</dbReference>
<feature type="region of interest" description="Disordered" evidence="12">
    <location>
        <begin position="127"/>
        <end position="155"/>
    </location>
</feature>
<dbReference type="KEGG" id="cci:CC1G_04162"/>
<name>A8NW76_COPC7</name>
<comment type="subcellular location">
    <subcellularLocation>
        <location evidence="2">Cell membrane</location>
        <topology evidence="2">Lipid-anchor</topology>
        <topology evidence="2">GPI-anchor</topology>
    </subcellularLocation>
</comment>
<evidence type="ECO:0000256" key="6">
    <source>
        <dbReference type="ARBA" id="ARBA00022729"/>
    </source>
</evidence>
<keyword evidence="11" id="KW-0961">Cell wall biogenesis/degradation</keyword>
<dbReference type="InterPro" id="IPR002509">
    <property type="entry name" value="NODB_dom"/>
</dbReference>
<evidence type="ECO:0000313" key="17">
    <source>
        <dbReference type="Proteomes" id="UP000001861"/>
    </source>
</evidence>
<keyword evidence="13" id="KW-1133">Transmembrane helix</keyword>
<feature type="signal peptide" evidence="14">
    <location>
        <begin position="1"/>
        <end position="26"/>
    </location>
</feature>
<keyword evidence="17" id="KW-1185">Reference proteome</keyword>
<evidence type="ECO:0000256" key="9">
    <source>
        <dbReference type="ARBA" id="ARBA00023277"/>
    </source>
</evidence>
<protein>
    <recommendedName>
        <fullName evidence="15">NodB homology domain-containing protein</fullName>
    </recommendedName>
</protein>
<gene>
    <name evidence="16" type="ORF">CC1G_04162</name>
</gene>
<evidence type="ECO:0000256" key="3">
    <source>
        <dbReference type="ARBA" id="ARBA00022475"/>
    </source>
</evidence>
<dbReference type="InParanoid" id="A8NW76"/>
<dbReference type="EMBL" id="AACS02000004">
    <property type="protein sequence ID" value="EAU85066.2"/>
    <property type="molecule type" value="Genomic_DNA"/>
</dbReference>
<feature type="chain" id="PRO_5002724511" description="NodB homology domain-containing protein" evidence="14">
    <location>
        <begin position="27"/>
        <end position="398"/>
    </location>
</feature>
<keyword evidence="4" id="KW-0325">Glycoprotein</keyword>
<evidence type="ECO:0000256" key="8">
    <source>
        <dbReference type="ARBA" id="ARBA00023136"/>
    </source>
</evidence>
<keyword evidence="6 14" id="KW-0732">Signal</keyword>
<dbReference type="GO" id="GO:0005975">
    <property type="term" value="P:carbohydrate metabolic process"/>
    <property type="evidence" value="ECO:0007669"/>
    <property type="project" value="InterPro"/>
</dbReference>
<dbReference type="PANTHER" id="PTHR46471:SF2">
    <property type="entry name" value="CHITIN DEACETYLASE-RELATED"/>
    <property type="match status" value="1"/>
</dbReference>
<dbReference type="PROSITE" id="PS51677">
    <property type="entry name" value="NODB"/>
    <property type="match status" value="1"/>
</dbReference>
<dbReference type="InterPro" id="IPR011330">
    <property type="entry name" value="Glyco_hydro/deAcase_b/a-brl"/>
</dbReference>
<evidence type="ECO:0000256" key="12">
    <source>
        <dbReference type="SAM" id="MobiDB-lite"/>
    </source>
</evidence>
<comment type="caution">
    <text evidence="16">The sequence shown here is derived from an EMBL/GenBank/DDBJ whole genome shotgun (WGS) entry which is preliminary data.</text>
</comment>
<keyword evidence="10" id="KW-0449">Lipoprotein</keyword>
<keyword evidence="7" id="KW-0378">Hydrolase</keyword>
<dbReference type="Gene3D" id="3.20.20.370">
    <property type="entry name" value="Glycoside hydrolase/deacetylase"/>
    <property type="match status" value="2"/>
</dbReference>
<keyword evidence="4" id="KW-0336">GPI-anchor</keyword>
<dbReference type="GO" id="GO:0098552">
    <property type="term" value="C:side of membrane"/>
    <property type="evidence" value="ECO:0007669"/>
    <property type="project" value="UniProtKB-KW"/>
</dbReference>
<evidence type="ECO:0000256" key="14">
    <source>
        <dbReference type="SAM" id="SignalP"/>
    </source>
</evidence>
<evidence type="ECO:0000256" key="11">
    <source>
        <dbReference type="ARBA" id="ARBA00023316"/>
    </source>
</evidence>
<evidence type="ECO:0000256" key="4">
    <source>
        <dbReference type="ARBA" id="ARBA00022622"/>
    </source>
</evidence>
<keyword evidence="13" id="KW-0812">Transmembrane</keyword>
<organism evidence="16 17">
    <name type="scientific">Coprinopsis cinerea (strain Okayama-7 / 130 / ATCC MYA-4618 / FGSC 9003)</name>
    <name type="common">Inky cap fungus</name>
    <name type="synonym">Hormographiella aspergillata</name>
    <dbReference type="NCBI Taxonomy" id="240176"/>
    <lineage>
        <taxon>Eukaryota</taxon>
        <taxon>Fungi</taxon>
        <taxon>Dikarya</taxon>
        <taxon>Basidiomycota</taxon>
        <taxon>Agaricomycotina</taxon>
        <taxon>Agaricomycetes</taxon>
        <taxon>Agaricomycetidae</taxon>
        <taxon>Agaricales</taxon>
        <taxon>Agaricineae</taxon>
        <taxon>Psathyrellaceae</taxon>
        <taxon>Coprinopsis</taxon>
    </lineage>
</organism>
<feature type="transmembrane region" description="Helical" evidence="13">
    <location>
        <begin position="82"/>
        <end position="104"/>
    </location>
</feature>
<proteinExistence type="predicted"/>
<dbReference type="PANTHER" id="PTHR46471">
    <property type="entry name" value="CHITIN DEACETYLASE"/>
    <property type="match status" value="1"/>
</dbReference>
<evidence type="ECO:0000256" key="1">
    <source>
        <dbReference type="ARBA" id="ARBA00001941"/>
    </source>
</evidence>
<feature type="domain" description="NodB homology" evidence="15">
    <location>
        <begin position="52"/>
        <end position="319"/>
    </location>
</feature>